<protein>
    <recommendedName>
        <fullName evidence="4">PspA domain-containing protein</fullName>
    </recommendedName>
</protein>
<keyword evidence="3" id="KW-1185">Reference proteome</keyword>
<evidence type="ECO:0000313" key="2">
    <source>
        <dbReference type="EMBL" id="PRZ42458.1"/>
    </source>
</evidence>
<name>A0A2T1A299_9ACTN</name>
<reference evidence="2 3" key="1">
    <citation type="submission" date="2018-03" db="EMBL/GenBank/DDBJ databases">
        <title>Genomic Encyclopedia of Archaeal and Bacterial Type Strains, Phase II (KMG-II): from individual species to whole genera.</title>
        <authorList>
            <person name="Goeker M."/>
        </authorList>
    </citation>
    <scope>NUCLEOTIDE SEQUENCE [LARGE SCALE GENOMIC DNA]</scope>
    <source>
        <strain evidence="2 3">DSM 100065</strain>
    </source>
</reference>
<dbReference type="OrthoDB" id="4377479at2"/>
<feature type="compositionally biased region" description="Low complexity" evidence="1">
    <location>
        <begin position="42"/>
        <end position="55"/>
    </location>
</feature>
<feature type="region of interest" description="Disordered" evidence="1">
    <location>
        <begin position="1"/>
        <end position="76"/>
    </location>
</feature>
<evidence type="ECO:0000256" key="1">
    <source>
        <dbReference type="SAM" id="MobiDB-lite"/>
    </source>
</evidence>
<gene>
    <name evidence="2" type="ORF">CLV47_10580</name>
</gene>
<dbReference type="AlphaFoldDB" id="A0A2T1A299"/>
<dbReference type="RefSeq" id="WP_106348502.1">
    <property type="nucleotide sequence ID" value="NZ_PVUE01000005.1"/>
</dbReference>
<organism evidence="2 3">
    <name type="scientific">Antricoccus suffuscus</name>
    <dbReference type="NCBI Taxonomy" id="1629062"/>
    <lineage>
        <taxon>Bacteria</taxon>
        <taxon>Bacillati</taxon>
        <taxon>Actinomycetota</taxon>
        <taxon>Actinomycetes</taxon>
        <taxon>Geodermatophilales</taxon>
        <taxon>Antricoccaceae</taxon>
        <taxon>Antricoccus</taxon>
    </lineage>
</organism>
<sequence length="133" mass="14077">MSNSNDPGSADPTPADSSPADSSPADPAPADPKPADSRATDPSAINPAAVIPAPADSDFDLPKSPLPDGYYDERGVPGFDAVRERIEQITAQADGQEVLDEESDKGIDYAQEREKLNKAGKDRLEQIRKSMGL</sequence>
<dbReference type="Proteomes" id="UP000237752">
    <property type="component" value="Unassembled WGS sequence"/>
</dbReference>
<comment type="caution">
    <text evidence="2">The sequence shown here is derived from an EMBL/GenBank/DDBJ whole genome shotgun (WGS) entry which is preliminary data.</text>
</comment>
<evidence type="ECO:0008006" key="4">
    <source>
        <dbReference type="Google" id="ProtNLM"/>
    </source>
</evidence>
<proteinExistence type="predicted"/>
<accession>A0A2T1A299</accession>
<dbReference type="EMBL" id="PVUE01000005">
    <property type="protein sequence ID" value="PRZ42458.1"/>
    <property type="molecule type" value="Genomic_DNA"/>
</dbReference>
<feature type="compositionally biased region" description="Low complexity" evidence="1">
    <location>
        <begin position="1"/>
        <end position="25"/>
    </location>
</feature>
<evidence type="ECO:0000313" key="3">
    <source>
        <dbReference type="Proteomes" id="UP000237752"/>
    </source>
</evidence>